<organism evidence="1">
    <name type="scientific">bioreactor metagenome</name>
    <dbReference type="NCBI Taxonomy" id="1076179"/>
    <lineage>
        <taxon>unclassified sequences</taxon>
        <taxon>metagenomes</taxon>
        <taxon>ecological metagenomes</taxon>
    </lineage>
</organism>
<gene>
    <name evidence="1" type="ORF">SDC9_171156</name>
</gene>
<evidence type="ECO:0000313" key="1">
    <source>
        <dbReference type="EMBL" id="MPN23763.1"/>
    </source>
</evidence>
<dbReference type="AlphaFoldDB" id="A0A645GJ65"/>
<comment type="caution">
    <text evidence="1">The sequence shown here is derived from an EMBL/GenBank/DDBJ whole genome shotgun (WGS) entry which is preliminary data.</text>
</comment>
<reference evidence="1" key="1">
    <citation type="submission" date="2019-08" db="EMBL/GenBank/DDBJ databases">
        <authorList>
            <person name="Kucharzyk K."/>
            <person name="Murdoch R.W."/>
            <person name="Higgins S."/>
            <person name="Loffler F."/>
        </authorList>
    </citation>
    <scope>NUCLEOTIDE SEQUENCE</scope>
</reference>
<accession>A0A645GJ65</accession>
<name>A0A645GJ65_9ZZZZ</name>
<protein>
    <submittedName>
        <fullName evidence="1">Uncharacterized protein</fullName>
    </submittedName>
</protein>
<sequence>MAHAHRECVKRLPAEPLLQLIKPLPHTPEIRPGLFRFQRRRNAHEPPQTKMRRFPDQIRKTIQVPIRDAALLLFRTDVDLDQDVLNDFPRRRLLFQLAREGLAIHRLDQVGKTTDVFYLIRLQLSNKMHLAAM</sequence>
<proteinExistence type="predicted"/>
<dbReference type="EMBL" id="VSSQ01072359">
    <property type="protein sequence ID" value="MPN23763.1"/>
    <property type="molecule type" value="Genomic_DNA"/>
</dbReference>